<keyword evidence="1" id="KW-1133">Transmembrane helix</keyword>
<feature type="transmembrane region" description="Helical" evidence="1">
    <location>
        <begin position="195"/>
        <end position="218"/>
    </location>
</feature>
<dbReference type="AlphaFoldDB" id="A0A811KYM2"/>
<dbReference type="Pfam" id="PF10326">
    <property type="entry name" value="7TM_GPCR_Str"/>
    <property type="match status" value="2"/>
</dbReference>
<accession>A0A811KYM2</accession>
<keyword evidence="3" id="KW-1185">Reference proteome</keyword>
<comment type="caution">
    <text evidence="2">The sequence shown here is derived from an EMBL/GenBank/DDBJ whole genome shotgun (WGS) entry which is preliminary data.</text>
</comment>
<feature type="transmembrane region" description="Helical" evidence="1">
    <location>
        <begin position="44"/>
        <end position="64"/>
    </location>
</feature>
<sequence>MLIMNASVDIMYSSCNLIAMPMFFIWDSQFILAAANPLLRDYQLAAYIVTASQGFLIYVSVVLIPLQFLYRYSVISQHPLDSTQLFKAFLLANVYPFLHGVLCFYTFQTPSDKINAIFKLDPAVQTLEHLPPYMVGDCSGADPLMKLHMANCIVMTIISYIFIVVIYRKTKLMFVKMESKMSANTKRTQKQMERVIFIQALFPVVVLFIPGTILPVAALLKINFEWTGEIIAIMHTTPLFNSLSVLILVPTYRNILLSWLFSRHSGSSSATVHTTSNPKLQTNVMLGDTDVTEHEDFF</sequence>
<dbReference type="OrthoDB" id="5817397at2759"/>
<dbReference type="Proteomes" id="UP000783686">
    <property type="component" value="Unassembled WGS sequence"/>
</dbReference>
<organism evidence="2 3">
    <name type="scientific">Bursaphelenchus okinawaensis</name>
    <dbReference type="NCBI Taxonomy" id="465554"/>
    <lineage>
        <taxon>Eukaryota</taxon>
        <taxon>Metazoa</taxon>
        <taxon>Ecdysozoa</taxon>
        <taxon>Nematoda</taxon>
        <taxon>Chromadorea</taxon>
        <taxon>Rhabditida</taxon>
        <taxon>Tylenchina</taxon>
        <taxon>Tylenchomorpha</taxon>
        <taxon>Aphelenchoidea</taxon>
        <taxon>Aphelenchoididae</taxon>
        <taxon>Bursaphelenchus</taxon>
    </lineage>
</organism>
<dbReference type="PANTHER" id="PTHR22943:SF248">
    <property type="entry name" value="SEVEN TM RECEPTOR"/>
    <property type="match status" value="1"/>
</dbReference>
<keyword evidence="1" id="KW-0472">Membrane</keyword>
<feature type="transmembrane region" description="Helical" evidence="1">
    <location>
        <begin position="12"/>
        <end position="32"/>
    </location>
</feature>
<dbReference type="PANTHER" id="PTHR22943">
    <property type="entry name" value="7-TRANSMEMBRANE DOMAIN RECEPTOR C.ELEGANS"/>
    <property type="match status" value="1"/>
</dbReference>
<dbReference type="SUPFAM" id="SSF81321">
    <property type="entry name" value="Family A G protein-coupled receptor-like"/>
    <property type="match status" value="1"/>
</dbReference>
<gene>
    <name evidence="2" type="ORF">BOKJ2_LOCUS9203</name>
</gene>
<evidence type="ECO:0008006" key="4">
    <source>
        <dbReference type="Google" id="ProtNLM"/>
    </source>
</evidence>
<evidence type="ECO:0000313" key="3">
    <source>
        <dbReference type="Proteomes" id="UP000614601"/>
    </source>
</evidence>
<dbReference type="EMBL" id="CAJFCW020000004">
    <property type="protein sequence ID" value="CAG9114359.1"/>
    <property type="molecule type" value="Genomic_DNA"/>
</dbReference>
<evidence type="ECO:0000256" key="1">
    <source>
        <dbReference type="SAM" id="Phobius"/>
    </source>
</evidence>
<keyword evidence="1" id="KW-0812">Transmembrane</keyword>
<reference evidence="2" key="1">
    <citation type="submission" date="2020-09" db="EMBL/GenBank/DDBJ databases">
        <authorList>
            <person name="Kikuchi T."/>
        </authorList>
    </citation>
    <scope>NUCLEOTIDE SEQUENCE</scope>
    <source>
        <strain evidence="2">SH1</strain>
    </source>
</reference>
<protein>
    <recommendedName>
        <fullName evidence="4">G_PROTEIN_RECEP_F1_2 domain-containing protein</fullName>
    </recommendedName>
</protein>
<dbReference type="InterPro" id="IPR019428">
    <property type="entry name" value="7TM_GPCR_serpentine_rcpt_Str"/>
</dbReference>
<evidence type="ECO:0000313" key="2">
    <source>
        <dbReference type="EMBL" id="CAD5220955.1"/>
    </source>
</evidence>
<name>A0A811KYM2_9BILA</name>
<dbReference type="Proteomes" id="UP000614601">
    <property type="component" value="Unassembled WGS sequence"/>
</dbReference>
<feature type="transmembrane region" description="Helical" evidence="1">
    <location>
        <begin position="147"/>
        <end position="167"/>
    </location>
</feature>
<proteinExistence type="predicted"/>
<feature type="transmembrane region" description="Helical" evidence="1">
    <location>
        <begin position="230"/>
        <end position="249"/>
    </location>
</feature>
<feature type="transmembrane region" description="Helical" evidence="1">
    <location>
        <begin position="85"/>
        <end position="107"/>
    </location>
</feature>
<dbReference type="EMBL" id="CAJFDH010000004">
    <property type="protein sequence ID" value="CAD5220955.1"/>
    <property type="molecule type" value="Genomic_DNA"/>
</dbReference>